<protein>
    <submittedName>
        <fullName evidence="2">Uncharacterized protein</fullName>
    </submittedName>
</protein>
<keyword evidence="3" id="KW-1185">Reference proteome</keyword>
<dbReference type="RefSeq" id="WP_220102985.1">
    <property type="nucleotide sequence ID" value="NZ_JAHZSS010000003.1"/>
</dbReference>
<sequence length="378" mass="44195">MMYYASNHSSLQTLKNDFDSAELFEQHSCYIDRTYRTLFGFRVVETFLSTGKLVKFLWKDKNLRADLTEILKQLIRSVKDLVKHYHPRRIARNLRNVRSLPRYFRIHGKPASVLGVTTRVPIGLLKVCLRFLLCLAYAAVPIMIVLLPLLLATGVLLGMVKVVITRFIKLRKTLGQFSSQKTSRDCTIFFDFKAGVRKANYQATISHEHMHIVQNDHVTQHEGASGLHDYPTPCLFGVFTGDNIDAFMNYLMDRFELEVRLHEMVCAFYQRRGFLPENNEQFWDLVRCHVLINSNEILGPKQDSSQLFIIKNYKSNYELLYIFKSIDKSLHARFVHEVLYRMYCNLLNYYKMDVLYQKAAKQVAYPSLYDRVYHITAA</sequence>
<dbReference type="EMBL" id="JAHZSS010000003">
    <property type="protein sequence ID" value="MBW8190311.1"/>
    <property type="molecule type" value="Genomic_DNA"/>
</dbReference>
<comment type="caution">
    <text evidence="2">The sequence shown here is derived from an EMBL/GenBank/DDBJ whole genome shotgun (WGS) entry which is preliminary data.</text>
</comment>
<organism evidence="2 3">
    <name type="scientific">Neiella holothuriorum</name>
    <dbReference type="NCBI Taxonomy" id="2870530"/>
    <lineage>
        <taxon>Bacteria</taxon>
        <taxon>Pseudomonadati</taxon>
        <taxon>Pseudomonadota</taxon>
        <taxon>Gammaproteobacteria</taxon>
        <taxon>Alteromonadales</taxon>
        <taxon>Echinimonadaceae</taxon>
        <taxon>Neiella</taxon>
    </lineage>
</organism>
<reference evidence="2" key="1">
    <citation type="submission" date="2021-07" db="EMBL/GenBank/DDBJ databases">
        <title>Neiella marina sp. nov., isolated from the intestinal content of sea cucumber Apostichopus japonicus.</title>
        <authorList>
            <person name="Bai X."/>
        </authorList>
    </citation>
    <scope>NUCLEOTIDE SEQUENCE</scope>
    <source>
        <strain evidence="2">126</strain>
    </source>
</reference>
<gene>
    <name evidence="2" type="ORF">K0504_04610</name>
</gene>
<keyword evidence="1" id="KW-0472">Membrane</keyword>
<keyword evidence="1" id="KW-0812">Transmembrane</keyword>
<proteinExistence type="predicted"/>
<name>A0ABS7ED86_9GAMM</name>
<accession>A0ABS7ED86</accession>
<evidence type="ECO:0000313" key="3">
    <source>
        <dbReference type="Proteomes" id="UP001166251"/>
    </source>
</evidence>
<evidence type="ECO:0000313" key="2">
    <source>
        <dbReference type="EMBL" id="MBW8190311.1"/>
    </source>
</evidence>
<feature type="transmembrane region" description="Helical" evidence="1">
    <location>
        <begin position="135"/>
        <end position="164"/>
    </location>
</feature>
<dbReference type="Proteomes" id="UP001166251">
    <property type="component" value="Unassembled WGS sequence"/>
</dbReference>
<evidence type="ECO:0000256" key="1">
    <source>
        <dbReference type="SAM" id="Phobius"/>
    </source>
</evidence>
<keyword evidence="1" id="KW-1133">Transmembrane helix</keyword>